<accession>A0ABV1KPU8</accession>
<keyword evidence="1" id="KW-0732">Signal</keyword>
<dbReference type="Proteomes" id="UP001493487">
    <property type="component" value="Unassembled WGS sequence"/>
</dbReference>
<feature type="chain" id="PRO_5047025612" description="DUF916 domain-containing protein" evidence="1">
    <location>
        <begin position="23"/>
        <end position="834"/>
    </location>
</feature>
<name>A0ABV1KPU8_9BACL</name>
<protein>
    <recommendedName>
        <fullName evidence="4">DUF916 domain-containing protein</fullName>
    </recommendedName>
</protein>
<keyword evidence="3" id="KW-1185">Reference proteome</keyword>
<evidence type="ECO:0000313" key="3">
    <source>
        <dbReference type="Proteomes" id="UP001493487"/>
    </source>
</evidence>
<sequence length="834" mass="91543">MKKKTLVLLLACSLSITSLSYSQNIPAVSAAVQTQTPFNKILKTINLSSVSYMTLKDPILYSQDGTKLFVFKVSVYNGGNTELDMLDYWVRIQTKAGVKYPVKSLNDDKKNNRVAPKTTKEYNYYAEVSDELSLSSLILSVKKFDINSPGLEKTIGSATIQSNFTSAVPVGRYKQISLGNTPLILSIPRASLMVGKSQAAINLDLNIINKGSSTFTDPKFKVYLKTPQGTIYPLQVDPADSNYKIYGNQTKKLFVYGTIPASLKDKAIEVLIGTEDETTKKTIMYNAFQIPIVKNNIGKSQITIQGEPVSVTLVKKTMTNNSINSTAILSVAFENMGKKSIKLPVLTGDLMTNTGEVYGMTGAPETEIVLKPRTKKTITLSGRTETNNVEKLDVIIRPAIKEGTDVNPDSAILLYTIDKTESGVGSGNETPNGQLSFTTGQGNYEGKLESIRKIPWKDYDVITSTIKVSNNTDSPMPLPNLSAYYSLDGVKIEGESVQVIPRTTLLTIPSKQSVEYVVLAKVSYNNEFKNINVVLTEKNNDTIYDLVSFTADSQQNVVPELENGQNYKITTDGNTSEYDVKRTGLYVGDNSGILMTELEAKNDSQRHALLPGLAGYYLTKDGMMYPVIVMNLTDKISPSGKGLITLYSMVPKNLSTDNLSLVMGAAVKAAGGNNTAIEGAFVQAVSIKNLQINTTPQDSTSNIAIGAYNLSLSSMLAQFSYSGMTFDFNYNLSANDAYEGTKEERSIQMEFVDGNFGSSIVKELPLLSGENALKLGQNEITLDIPDDKMSLKIKNYPKVTFNVYEIIKYKEGEKTITAKRIVATRQLEWFKEVN</sequence>
<feature type="signal peptide" evidence="1">
    <location>
        <begin position="1"/>
        <end position="22"/>
    </location>
</feature>
<organism evidence="2 3">
    <name type="scientific">Cohnella silvisoli</name>
    <dbReference type="NCBI Taxonomy" id="2873699"/>
    <lineage>
        <taxon>Bacteria</taxon>
        <taxon>Bacillati</taxon>
        <taxon>Bacillota</taxon>
        <taxon>Bacilli</taxon>
        <taxon>Bacillales</taxon>
        <taxon>Paenibacillaceae</taxon>
        <taxon>Cohnella</taxon>
    </lineage>
</organism>
<dbReference type="EMBL" id="JASKHM010000003">
    <property type="protein sequence ID" value="MEQ4482041.1"/>
    <property type="molecule type" value="Genomic_DNA"/>
</dbReference>
<proteinExistence type="predicted"/>
<evidence type="ECO:0000313" key="2">
    <source>
        <dbReference type="EMBL" id="MEQ4482041.1"/>
    </source>
</evidence>
<evidence type="ECO:0000256" key="1">
    <source>
        <dbReference type="SAM" id="SignalP"/>
    </source>
</evidence>
<dbReference type="RefSeq" id="WP_232185285.1">
    <property type="nucleotide sequence ID" value="NZ_JAIOAP010000004.1"/>
</dbReference>
<comment type="caution">
    <text evidence="2">The sequence shown here is derived from an EMBL/GenBank/DDBJ whole genome shotgun (WGS) entry which is preliminary data.</text>
</comment>
<gene>
    <name evidence="2" type="ORF">QJS35_06500</name>
</gene>
<evidence type="ECO:0008006" key="4">
    <source>
        <dbReference type="Google" id="ProtNLM"/>
    </source>
</evidence>
<reference evidence="2 3" key="1">
    <citation type="journal article" date="2023" name="Genome Announc.">
        <title>Pan-Genome Analyses of the Genus Cohnella and Proposal of the Novel Species Cohnella silvisoli sp. nov., Isolated from Forest Soil.</title>
        <authorList>
            <person name="Wang C."/>
            <person name="Mao L."/>
            <person name="Bao G."/>
            <person name="Zhu H."/>
        </authorList>
    </citation>
    <scope>NUCLEOTIDE SEQUENCE [LARGE SCALE GENOMIC DNA]</scope>
    <source>
        <strain evidence="2 3">NL03-T5-1</strain>
    </source>
</reference>